<evidence type="ECO:0000256" key="1">
    <source>
        <dbReference type="ARBA" id="ARBA00023016"/>
    </source>
</evidence>
<comment type="similarity">
    <text evidence="2 3">Belongs to the small heat shock protein (HSP20) family.</text>
</comment>
<dbReference type="GO" id="GO:0009408">
    <property type="term" value="P:response to heat"/>
    <property type="evidence" value="ECO:0007669"/>
    <property type="project" value="TreeGrafter"/>
</dbReference>
<feature type="domain" description="SHSP" evidence="5">
    <location>
        <begin position="85"/>
        <end position="194"/>
    </location>
</feature>
<evidence type="ECO:0000256" key="4">
    <source>
        <dbReference type="SAM" id="MobiDB-lite"/>
    </source>
</evidence>
<dbReference type="InterPro" id="IPR002068">
    <property type="entry name" value="A-crystallin/Hsp20_dom"/>
</dbReference>
<dbReference type="InterPro" id="IPR001436">
    <property type="entry name" value="Alpha-crystallin/sHSP_animal"/>
</dbReference>
<dbReference type="AlphaFoldDB" id="A0A914ZCA9"/>
<dbReference type="CDD" id="cd06526">
    <property type="entry name" value="metazoan_ACD"/>
    <property type="match status" value="1"/>
</dbReference>
<dbReference type="Proteomes" id="UP000887569">
    <property type="component" value="Unplaced"/>
</dbReference>
<evidence type="ECO:0000256" key="3">
    <source>
        <dbReference type="RuleBase" id="RU003616"/>
    </source>
</evidence>
<dbReference type="GO" id="GO:0005634">
    <property type="term" value="C:nucleus"/>
    <property type="evidence" value="ECO:0007669"/>
    <property type="project" value="TreeGrafter"/>
</dbReference>
<dbReference type="GO" id="GO:0005737">
    <property type="term" value="C:cytoplasm"/>
    <property type="evidence" value="ECO:0007669"/>
    <property type="project" value="TreeGrafter"/>
</dbReference>
<dbReference type="PANTHER" id="PTHR45640:SF13">
    <property type="entry name" value="HEAT SHOCK PROTEIN 22-RELATED"/>
    <property type="match status" value="1"/>
</dbReference>
<dbReference type="WBParaSite" id="PgB01_g096_t02">
    <property type="protein sequence ID" value="PgB01_g096_t02"/>
    <property type="gene ID" value="PgB01_g096"/>
</dbReference>
<dbReference type="Gene3D" id="2.60.40.790">
    <property type="match status" value="1"/>
</dbReference>
<evidence type="ECO:0000313" key="6">
    <source>
        <dbReference type="Proteomes" id="UP000887569"/>
    </source>
</evidence>
<name>A0A914ZCA9_PARUN</name>
<feature type="compositionally biased region" description="Basic and acidic residues" evidence="4">
    <location>
        <begin position="198"/>
        <end position="212"/>
    </location>
</feature>
<dbReference type="PANTHER" id="PTHR45640">
    <property type="entry name" value="HEAT SHOCK PROTEIN HSP-12.2-RELATED"/>
    <property type="match status" value="1"/>
</dbReference>
<dbReference type="Pfam" id="PF00011">
    <property type="entry name" value="HSP20"/>
    <property type="match status" value="1"/>
</dbReference>
<organism evidence="6 7">
    <name type="scientific">Parascaris univalens</name>
    <name type="common">Nematode worm</name>
    <dbReference type="NCBI Taxonomy" id="6257"/>
    <lineage>
        <taxon>Eukaryota</taxon>
        <taxon>Metazoa</taxon>
        <taxon>Ecdysozoa</taxon>
        <taxon>Nematoda</taxon>
        <taxon>Chromadorea</taxon>
        <taxon>Rhabditida</taxon>
        <taxon>Spirurina</taxon>
        <taxon>Ascaridomorpha</taxon>
        <taxon>Ascaridoidea</taxon>
        <taxon>Ascarididae</taxon>
        <taxon>Parascaris</taxon>
    </lineage>
</organism>
<accession>A0A914ZCA9</accession>
<dbReference type="InterPro" id="IPR008978">
    <property type="entry name" value="HSP20-like_chaperone"/>
</dbReference>
<dbReference type="PRINTS" id="PR00299">
    <property type="entry name" value="ACRYSTALLIN"/>
</dbReference>
<keyword evidence="6" id="KW-1185">Reference proteome</keyword>
<dbReference type="GO" id="GO:0051082">
    <property type="term" value="F:unfolded protein binding"/>
    <property type="evidence" value="ECO:0007669"/>
    <property type="project" value="TreeGrafter"/>
</dbReference>
<protein>
    <submittedName>
        <fullName evidence="7">SHSP domain-containing protein</fullName>
    </submittedName>
</protein>
<evidence type="ECO:0000256" key="2">
    <source>
        <dbReference type="PROSITE-ProRule" id="PRU00285"/>
    </source>
</evidence>
<reference evidence="7" key="1">
    <citation type="submission" date="2022-11" db="UniProtKB">
        <authorList>
            <consortium name="WormBaseParasite"/>
        </authorList>
    </citation>
    <scope>IDENTIFICATION</scope>
</reference>
<keyword evidence="1" id="KW-0346">Stress response</keyword>
<feature type="region of interest" description="Disordered" evidence="4">
    <location>
        <begin position="188"/>
        <end position="212"/>
    </location>
</feature>
<dbReference type="PROSITE" id="PS01031">
    <property type="entry name" value="SHSP"/>
    <property type="match status" value="1"/>
</dbReference>
<sequence>RFTVSTNLSSLSTKLNVQPSGPFNLTDRRHHSRILKRMFLYPYSRPCYRVRAVPEHPVARVFDSALQDMDRSLRVLVPLIEHVSQQDNKGDNALASLFSDKEEIAIELDVSQFRPEEISVNLRDRELIVEGHHEERSDDYGSIERHFVRKYSLPENTKLDTIESHLSDKGVLSISAKKIALDGAPAKSIPIQSVQEQQKPKKNNDEKPQAKM</sequence>
<dbReference type="SUPFAM" id="SSF49764">
    <property type="entry name" value="HSP20-like chaperones"/>
    <property type="match status" value="1"/>
</dbReference>
<proteinExistence type="inferred from homology"/>
<evidence type="ECO:0000313" key="7">
    <source>
        <dbReference type="WBParaSite" id="PgB01_g096_t02"/>
    </source>
</evidence>
<evidence type="ECO:0000259" key="5">
    <source>
        <dbReference type="PROSITE" id="PS01031"/>
    </source>
</evidence>
<dbReference type="GO" id="GO:0042026">
    <property type="term" value="P:protein refolding"/>
    <property type="evidence" value="ECO:0007669"/>
    <property type="project" value="TreeGrafter"/>
</dbReference>